<organism evidence="3 4">
    <name type="scientific">Venustampulla echinocandica</name>
    <dbReference type="NCBI Taxonomy" id="2656787"/>
    <lineage>
        <taxon>Eukaryota</taxon>
        <taxon>Fungi</taxon>
        <taxon>Dikarya</taxon>
        <taxon>Ascomycota</taxon>
        <taxon>Pezizomycotina</taxon>
        <taxon>Leotiomycetes</taxon>
        <taxon>Helotiales</taxon>
        <taxon>Pleuroascaceae</taxon>
        <taxon>Venustampulla</taxon>
    </lineage>
</organism>
<name>A0A370TX16_9HELO</name>
<dbReference type="InterPro" id="IPR051057">
    <property type="entry name" value="PI-PLC_domain"/>
</dbReference>
<dbReference type="InterPro" id="IPR017946">
    <property type="entry name" value="PLC-like_Pdiesterase_TIM-brl"/>
</dbReference>
<evidence type="ECO:0000259" key="2">
    <source>
        <dbReference type="SMART" id="SM00148"/>
    </source>
</evidence>
<feature type="domain" description="Phosphatidylinositol-specific phospholipase C X" evidence="2">
    <location>
        <begin position="68"/>
        <end position="239"/>
    </location>
</feature>
<dbReference type="PANTHER" id="PTHR13593">
    <property type="match status" value="1"/>
</dbReference>
<dbReference type="GO" id="GO:0008081">
    <property type="term" value="F:phosphoric diester hydrolase activity"/>
    <property type="evidence" value="ECO:0007669"/>
    <property type="project" value="InterPro"/>
</dbReference>
<keyword evidence="1" id="KW-0732">Signal</keyword>
<dbReference type="GO" id="GO:0006629">
    <property type="term" value="P:lipid metabolic process"/>
    <property type="evidence" value="ECO:0007669"/>
    <property type="project" value="InterPro"/>
</dbReference>
<dbReference type="RefSeq" id="XP_031872726.1">
    <property type="nucleotide sequence ID" value="XM_032008672.1"/>
</dbReference>
<dbReference type="InterPro" id="IPR000909">
    <property type="entry name" value="PLipase_C_PInositol-sp_X_dom"/>
</dbReference>
<accession>A0A370TX16</accession>
<dbReference type="PROSITE" id="PS50007">
    <property type="entry name" value="PIPLC_X_DOMAIN"/>
    <property type="match status" value="1"/>
</dbReference>
<dbReference type="EMBL" id="NPIC01000001">
    <property type="protein sequence ID" value="RDL40070.1"/>
    <property type="molecule type" value="Genomic_DNA"/>
</dbReference>
<feature type="chain" id="PRO_5016760853" description="Phosphatidylinositol-specific phospholipase C X domain-containing protein" evidence="1">
    <location>
        <begin position="21"/>
        <end position="396"/>
    </location>
</feature>
<protein>
    <recommendedName>
        <fullName evidence="2">Phosphatidylinositol-specific phospholipase C X domain-containing protein</fullName>
    </recommendedName>
</protein>
<dbReference type="PANTHER" id="PTHR13593:SF116">
    <property type="entry name" value="PLC-LIKE PHOSPHODIESTERASE"/>
    <property type="match status" value="1"/>
</dbReference>
<evidence type="ECO:0000313" key="3">
    <source>
        <dbReference type="EMBL" id="RDL40070.1"/>
    </source>
</evidence>
<proteinExistence type="predicted"/>
<dbReference type="SMART" id="SM00148">
    <property type="entry name" value="PLCXc"/>
    <property type="match status" value="1"/>
</dbReference>
<keyword evidence="4" id="KW-1185">Reference proteome</keyword>
<sequence>MLSLNFILWVSLSLSASAFASPVEQRNASPLAQFALQKVLSDASPIFGNYVSPNKKRKTETWMKAYPDSKRIVHMNIPGTHDASTWNYSQETQDALKHVTALNGFAQHETPPQWLRCQESSIATMLNAGIRAFDLRFAFDVTNSTLVFYHSRGLQSQTTTVEDLLFGLYTWLDDHPSEALFLSFQYEGGTTQYASNNAAVQMAMFNTLTSPSAKNYFLQTKGELGTLGQARGKITLFRRFDMDQLSSSYEAALPGLHFPPALWSDNGPDITLVYNEEKNLTAYIEDFYETGLEIGSSAELNIQLKYNLTAAHLLKATTESPDSLFWTWASSEYTSNVPVDTPRIMALGNGTELTPLGGVNQRLLPRLKQFKGKRVGIIMFDFFDTPSDLVETLLSL</sequence>
<feature type="signal peptide" evidence="1">
    <location>
        <begin position="1"/>
        <end position="20"/>
    </location>
</feature>
<evidence type="ECO:0000256" key="1">
    <source>
        <dbReference type="SAM" id="SignalP"/>
    </source>
</evidence>
<gene>
    <name evidence="3" type="ORF">BP5553_00049</name>
</gene>
<dbReference type="Gene3D" id="3.20.20.190">
    <property type="entry name" value="Phosphatidylinositol (PI) phosphodiesterase"/>
    <property type="match status" value="1"/>
</dbReference>
<dbReference type="OrthoDB" id="1046782at2759"/>
<dbReference type="GeneID" id="43592898"/>
<evidence type="ECO:0000313" key="4">
    <source>
        <dbReference type="Proteomes" id="UP000254866"/>
    </source>
</evidence>
<dbReference type="SUPFAM" id="SSF51695">
    <property type="entry name" value="PLC-like phosphodiesterases"/>
    <property type="match status" value="1"/>
</dbReference>
<dbReference type="AlphaFoldDB" id="A0A370TX16"/>
<dbReference type="CDD" id="cd08586">
    <property type="entry name" value="PI-PLCc_BcPLC_like"/>
    <property type="match status" value="1"/>
</dbReference>
<dbReference type="Proteomes" id="UP000254866">
    <property type="component" value="Unassembled WGS sequence"/>
</dbReference>
<reference evidence="3 4" key="1">
    <citation type="journal article" date="2018" name="IMA Fungus">
        <title>IMA Genome-F 9: Draft genome sequence of Annulohypoxylon stygium, Aspergillus mulundensis, Berkeleyomyces basicola (syn. Thielaviopsis basicola), Ceratocystis smalleyi, two Cercospora beticola strains, Coleophoma cylindrospora, Fusarium fracticaudum, Phialophora cf. hyalina, and Morchella septimelata.</title>
        <authorList>
            <person name="Wingfield B.D."/>
            <person name="Bills G.F."/>
            <person name="Dong Y."/>
            <person name="Huang W."/>
            <person name="Nel W.J."/>
            <person name="Swalarsk-Parry B.S."/>
            <person name="Vaghefi N."/>
            <person name="Wilken P.M."/>
            <person name="An Z."/>
            <person name="de Beer Z.W."/>
            <person name="De Vos L."/>
            <person name="Chen L."/>
            <person name="Duong T.A."/>
            <person name="Gao Y."/>
            <person name="Hammerbacher A."/>
            <person name="Kikkert J.R."/>
            <person name="Li Y."/>
            <person name="Li H."/>
            <person name="Li K."/>
            <person name="Li Q."/>
            <person name="Liu X."/>
            <person name="Ma X."/>
            <person name="Naidoo K."/>
            <person name="Pethybridge S.J."/>
            <person name="Sun J."/>
            <person name="Steenkamp E.T."/>
            <person name="van der Nest M.A."/>
            <person name="van Wyk S."/>
            <person name="Wingfield M.J."/>
            <person name="Xiong C."/>
            <person name="Yue Q."/>
            <person name="Zhang X."/>
        </authorList>
    </citation>
    <scope>NUCLEOTIDE SEQUENCE [LARGE SCALE GENOMIC DNA]</scope>
    <source>
        <strain evidence="3 4">BP 5553</strain>
    </source>
</reference>
<comment type="caution">
    <text evidence="3">The sequence shown here is derived from an EMBL/GenBank/DDBJ whole genome shotgun (WGS) entry which is preliminary data.</text>
</comment>